<dbReference type="SUPFAM" id="SSF55298">
    <property type="entry name" value="YjgF-like"/>
    <property type="match status" value="1"/>
</dbReference>
<dbReference type="PANTHER" id="PTHR11803:SF58">
    <property type="entry name" value="PROTEIN HMF1-RELATED"/>
    <property type="match status" value="1"/>
</dbReference>
<dbReference type="InterPro" id="IPR006175">
    <property type="entry name" value="YjgF/YER057c/UK114"/>
</dbReference>
<comment type="caution">
    <text evidence="2">The sequence shown here is derived from an EMBL/GenBank/DDBJ whole genome shotgun (WGS) entry which is preliminary data.</text>
</comment>
<dbReference type="EC" id="3.5.-.-" evidence="2"/>
<comment type="similarity">
    <text evidence="1">Belongs to the RutC family.</text>
</comment>
<dbReference type="Proteomes" id="UP001595711">
    <property type="component" value="Unassembled WGS sequence"/>
</dbReference>
<dbReference type="Pfam" id="PF01042">
    <property type="entry name" value="Ribonuc_L-PSP"/>
    <property type="match status" value="1"/>
</dbReference>
<protein>
    <submittedName>
        <fullName evidence="2">RidA family protein</fullName>
        <ecNumber evidence="2">3.5.-.-</ecNumber>
    </submittedName>
</protein>
<organism evidence="2 3">
    <name type="scientific">Ferrovibrio xuzhouensis</name>
    <dbReference type="NCBI Taxonomy" id="1576914"/>
    <lineage>
        <taxon>Bacteria</taxon>
        <taxon>Pseudomonadati</taxon>
        <taxon>Pseudomonadota</taxon>
        <taxon>Alphaproteobacteria</taxon>
        <taxon>Rhodospirillales</taxon>
        <taxon>Rhodospirillaceae</taxon>
        <taxon>Ferrovibrio</taxon>
    </lineage>
</organism>
<proteinExistence type="inferred from homology"/>
<dbReference type="EMBL" id="JBHRYJ010000001">
    <property type="protein sequence ID" value="MFC3675365.1"/>
    <property type="molecule type" value="Genomic_DNA"/>
</dbReference>
<dbReference type="Gene3D" id="3.30.1330.40">
    <property type="entry name" value="RutC-like"/>
    <property type="match status" value="1"/>
</dbReference>
<sequence length="128" mass="13564">MIEHIGGPVLRGGQAQPITPVIRVDAPLVFVAGQVPMVDGRPAAPDIAGQTRCVIGMIETELKKAGCGLGDVVKVTVWLTDKDDYPAFNATYAEIFGTRQPPTRSTVISGLIAPVRIEMEVIAAGRRA</sequence>
<dbReference type="CDD" id="cd00448">
    <property type="entry name" value="YjgF_YER057c_UK114_family"/>
    <property type="match status" value="1"/>
</dbReference>
<evidence type="ECO:0000256" key="1">
    <source>
        <dbReference type="ARBA" id="ARBA00010552"/>
    </source>
</evidence>
<accession>A0ABV7VCY7</accession>
<evidence type="ECO:0000313" key="2">
    <source>
        <dbReference type="EMBL" id="MFC3675365.1"/>
    </source>
</evidence>
<name>A0ABV7VCY7_9PROT</name>
<gene>
    <name evidence="2" type="ORF">ACFOOQ_07415</name>
</gene>
<keyword evidence="2" id="KW-0378">Hydrolase</keyword>
<dbReference type="PANTHER" id="PTHR11803">
    <property type="entry name" value="2-IMINOBUTANOATE/2-IMINOPROPANOATE DEAMINASE RIDA"/>
    <property type="match status" value="1"/>
</dbReference>
<dbReference type="InterPro" id="IPR035959">
    <property type="entry name" value="RutC-like_sf"/>
</dbReference>
<keyword evidence="3" id="KW-1185">Reference proteome</keyword>
<reference evidence="3" key="1">
    <citation type="journal article" date="2019" name="Int. J. Syst. Evol. Microbiol.">
        <title>The Global Catalogue of Microorganisms (GCM) 10K type strain sequencing project: providing services to taxonomists for standard genome sequencing and annotation.</title>
        <authorList>
            <consortium name="The Broad Institute Genomics Platform"/>
            <consortium name="The Broad Institute Genome Sequencing Center for Infectious Disease"/>
            <person name="Wu L."/>
            <person name="Ma J."/>
        </authorList>
    </citation>
    <scope>NUCLEOTIDE SEQUENCE [LARGE SCALE GENOMIC DNA]</scope>
    <source>
        <strain evidence="3">KCTC 42182</strain>
    </source>
</reference>
<dbReference type="RefSeq" id="WP_379723800.1">
    <property type="nucleotide sequence ID" value="NZ_JBHRYJ010000001.1"/>
</dbReference>
<evidence type="ECO:0000313" key="3">
    <source>
        <dbReference type="Proteomes" id="UP001595711"/>
    </source>
</evidence>
<dbReference type="GO" id="GO:0016787">
    <property type="term" value="F:hydrolase activity"/>
    <property type="evidence" value="ECO:0007669"/>
    <property type="project" value="UniProtKB-KW"/>
</dbReference>